<dbReference type="PANTHER" id="PTHR33647:SF5">
    <property type="entry name" value="OS01G0793900 PROTEIN"/>
    <property type="match status" value="1"/>
</dbReference>
<organism evidence="2 3">
    <name type="scientific">Actinidia rufa</name>
    <dbReference type="NCBI Taxonomy" id="165716"/>
    <lineage>
        <taxon>Eukaryota</taxon>
        <taxon>Viridiplantae</taxon>
        <taxon>Streptophyta</taxon>
        <taxon>Embryophyta</taxon>
        <taxon>Tracheophyta</taxon>
        <taxon>Spermatophyta</taxon>
        <taxon>Magnoliopsida</taxon>
        <taxon>eudicotyledons</taxon>
        <taxon>Gunneridae</taxon>
        <taxon>Pentapetalae</taxon>
        <taxon>asterids</taxon>
        <taxon>Ericales</taxon>
        <taxon>Actinidiaceae</taxon>
        <taxon>Actinidia</taxon>
    </lineage>
</organism>
<dbReference type="AlphaFoldDB" id="A0A7J0EZ19"/>
<proteinExistence type="predicted"/>
<reference evidence="2 3" key="1">
    <citation type="submission" date="2019-07" db="EMBL/GenBank/DDBJ databases">
        <title>De Novo Assembly of kiwifruit Actinidia rufa.</title>
        <authorList>
            <person name="Sugita-Konishi S."/>
            <person name="Sato K."/>
            <person name="Mori E."/>
            <person name="Abe Y."/>
            <person name="Kisaki G."/>
            <person name="Hamano K."/>
            <person name="Suezawa K."/>
            <person name="Otani M."/>
            <person name="Fukuda T."/>
            <person name="Manabe T."/>
            <person name="Gomi K."/>
            <person name="Tabuchi M."/>
            <person name="Akimitsu K."/>
            <person name="Kataoka I."/>
        </authorList>
    </citation>
    <scope>NUCLEOTIDE SEQUENCE [LARGE SCALE GENOMIC DNA]</scope>
    <source>
        <strain evidence="3">cv. Fuchu</strain>
    </source>
</reference>
<feature type="region of interest" description="Disordered" evidence="1">
    <location>
        <begin position="88"/>
        <end position="111"/>
    </location>
</feature>
<protein>
    <submittedName>
        <fullName evidence="2">Uncharacterized protein</fullName>
    </submittedName>
</protein>
<comment type="caution">
    <text evidence="2">The sequence shown here is derived from an EMBL/GenBank/DDBJ whole genome shotgun (WGS) entry which is preliminary data.</text>
</comment>
<sequence>MLQQWHDGERLVHLYPAQTLGSKAHDNVHNGMMQQWNCPRESWNKRLVGENREVKIKVTKKQLEELLARVEAGDIAVDQVLSSLINSGDGFETQHPRSWRPSLQSIPEVDH</sequence>
<gene>
    <name evidence="2" type="ORF">Acr_08g0000770</name>
</gene>
<dbReference type="EMBL" id="BJWL01000008">
    <property type="protein sequence ID" value="GFY91681.1"/>
    <property type="molecule type" value="Genomic_DNA"/>
</dbReference>
<name>A0A7J0EZ19_9ERIC</name>
<dbReference type="PANTHER" id="PTHR33647">
    <property type="entry name" value="OS01G0793900 PROTEIN"/>
    <property type="match status" value="1"/>
</dbReference>
<dbReference type="OrthoDB" id="610799at2759"/>
<keyword evidence="3" id="KW-1185">Reference proteome</keyword>
<accession>A0A7J0EZ19</accession>
<evidence type="ECO:0000313" key="2">
    <source>
        <dbReference type="EMBL" id="GFY91681.1"/>
    </source>
</evidence>
<evidence type="ECO:0000313" key="3">
    <source>
        <dbReference type="Proteomes" id="UP000585474"/>
    </source>
</evidence>
<evidence type="ECO:0000256" key="1">
    <source>
        <dbReference type="SAM" id="MobiDB-lite"/>
    </source>
</evidence>
<dbReference type="Proteomes" id="UP000585474">
    <property type="component" value="Unassembled WGS sequence"/>
</dbReference>